<dbReference type="PROSITE" id="PS50853">
    <property type="entry name" value="FN3"/>
    <property type="match status" value="1"/>
</dbReference>
<dbReference type="CDD" id="cd00063">
    <property type="entry name" value="FN3"/>
    <property type="match status" value="1"/>
</dbReference>
<sequence>MQSPFIYLTPFRGQNLTGRSSKYIFNLFLLFFFYNCGPLAPEDWAPSMVMVLGLGGGTTNPNGPKTLNPGQTVSFGGGQGNVTGTVVDIDGDGVADAIAINSSDGSGNNRPPSLILIDSDGDSVPNGVDANGDGVIDYYITIGNGGSIVLTTQPNGGGNQVTIVPGQGFDSNGDGVVDNPVLGQLVNDTTPPTSVITPAGGTYTSAQNLTILCSDNIAPSNIVYTTNGTAPGFSPVNGLVKSPPSTTFTIGSEGNGTYTVRYLCRDLAGNQESASAHTETYVIDSNVPAVTASLASLYVSSNGSAINSSQLTWSSSMDGTYSVRSGGTNCTDGSQLSTGSATAAVPNTATTFTAGALSLGNTTIRICVTGTSNGLVGSYALTITRDDTAPTVTASPTSGSYMYLASISLTCNDAGGAGCDTVAYSSQTGSAPTNPAITGTTGAITSGTLYASALATTDLATTYIKFIARDLAGNVSAVSSENYIVDTTVATPSQVSVLGVGTEVFVQWAPVTNAAEYRVYYSTSSPVTTSSTSITGISNLYYEITGLTSDTMYYVKVEARNGVGGVSSLSQEQRVFTTSVPPGTAVSGSYADISAGQGTDSGYSPNILVDSNSMKLLIVTQNTANNNKPGLFRCDLDGSNCSHADISVGQGADSGVSAFALLDTVSNKLLVVTQNATNSNRASLFRCDLDGSNCTHTDISAGQGGLSGTNPFAIIDSVSNKLLVITCNVTNDLKPSLFRCNLDGSNCTHTDISVGQGLGSGSMPSLVIDPIANKLLVVTSNGANNYKPSLFRCNLDGSNCTHTDISVGQGAYSGNHPSAAIDPIANKLLIATRNEANDQKPSLFRCNLDGSNCIHTDISVGQGTASGLSPEISIDLITGKVLVTAINAANNYKPSLFQCNLDGSSCTHTDISAGQGPNSASGLSYISMIIDPTTGKLLVATTNGANSNKPALFRW</sequence>
<evidence type="ECO:0000313" key="3">
    <source>
        <dbReference type="Proteomes" id="UP000298264"/>
    </source>
</evidence>
<dbReference type="InterPro" id="IPR013783">
    <property type="entry name" value="Ig-like_fold"/>
</dbReference>
<comment type="caution">
    <text evidence="2">The sequence shown here is derived from an EMBL/GenBank/DDBJ whole genome shotgun (WGS) entry which is preliminary data.</text>
</comment>
<dbReference type="Gene3D" id="2.60.40.10">
    <property type="entry name" value="Immunoglobulins"/>
    <property type="match status" value="1"/>
</dbReference>
<proteinExistence type="predicted"/>
<dbReference type="SUPFAM" id="SSF69318">
    <property type="entry name" value="Integrin alpha N-terminal domain"/>
    <property type="match status" value="1"/>
</dbReference>
<dbReference type="SUPFAM" id="SSF49265">
    <property type="entry name" value="Fibronectin type III"/>
    <property type="match status" value="1"/>
</dbReference>
<dbReference type="Gene3D" id="2.120.10.30">
    <property type="entry name" value="TolB, C-terminal domain"/>
    <property type="match status" value="1"/>
</dbReference>
<protein>
    <recommendedName>
        <fullName evidence="1">Fibronectin type-III domain-containing protein</fullName>
    </recommendedName>
</protein>
<dbReference type="EMBL" id="RQHV01000062">
    <property type="protein sequence ID" value="TGN07061.1"/>
    <property type="molecule type" value="Genomic_DNA"/>
</dbReference>
<dbReference type="AlphaFoldDB" id="A0A4R9LP81"/>
<evidence type="ECO:0000313" key="2">
    <source>
        <dbReference type="EMBL" id="TGN07061.1"/>
    </source>
</evidence>
<dbReference type="InterPro" id="IPR011042">
    <property type="entry name" value="6-blade_b-propeller_TolB-like"/>
</dbReference>
<organism evidence="2 3">
    <name type="scientific">Leptospira ilyithenensis</name>
    <dbReference type="NCBI Taxonomy" id="2484901"/>
    <lineage>
        <taxon>Bacteria</taxon>
        <taxon>Pseudomonadati</taxon>
        <taxon>Spirochaetota</taxon>
        <taxon>Spirochaetia</taxon>
        <taxon>Leptospirales</taxon>
        <taxon>Leptospiraceae</taxon>
        <taxon>Leptospira</taxon>
    </lineage>
</organism>
<dbReference type="Proteomes" id="UP000298264">
    <property type="component" value="Unassembled WGS sequence"/>
</dbReference>
<keyword evidence="3" id="KW-1185">Reference proteome</keyword>
<dbReference type="InterPro" id="IPR003961">
    <property type="entry name" value="FN3_dom"/>
</dbReference>
<evidence type="ECO:0000259" key="1">
    <source>
        <dbReference type="PROSITE" id="PS50853"/>
    </source>
</evidence>
<feature type="domain" description="Fibronectin type-III" evidence="1">
    <location>
        <begin position="491"/>
        <end position="581"/>
    </location>
</feature>
<gene>
    <name evidence="2" type="ORF">EHS11_18240</name>
</gene>
<dbReference type="InterPro" id="IPR059177">
    <property type="entry name" value="GH29D-like_dom"/>
</dbReference>
<dbReference type="InterPro" id="IPR028994">
    <property type="entry name" value="Integrin_alpha_N"/>
</dbReference>
<dbReference type="OrthoDB" id="343463at2"/>
<dbReference type="SMART" id="SM00060">
    <property type="entry name" value="FN3"/>
    <property type="match status" value="1"/>
</dbReference>
<accession>A0A4R9LP81</accession>
<dbReference type="SUPFAM" id="SSF63825">
    <property type="entry name" value="YWTD domain"/>
    <property type="match status" value="1"/>
</dbReference>
<name>A0A4R9LP81_9LEPT</name>
<dbReference type="Pfam" id="PF13290">
    <property type="entry name" value="CHB_HEX_C_1"/>
    <property type="match status" value="1"/>
</dbReference>
<dbReference type="InterPro" id="IPR036116">
    <property type="entry name" value="FN3_sf"/>
</dbReference>
<dbReference type="Pfam" id="PF00041">
    <property type="entry name" value="fn3"/>
    <property type="match status" value="1"/>
</dbReference>
<reference evidence="2" key="1">
    <citation type="journal article" date="2019" name="PLoS Negl. Trop. Dis.">
        <title>Revisiting the worldwide diversity of Leptospira species in the environment.</title>
        <authorList>
            <person name="Vincent A.T."/>
            <person name="Schiettekatte O."/>
            <person name="Bourhy P."/>
            <person name="Veyrier F.J."/>
            <person name="Picardeau M."/>
        </authorList>
    </citation>
    <scope>NUCLEOTIDE SEQUENCE [LARGE SCALE GENOMIC DNA]</scope>
    <source>
        <strain evidence="2">201400974</strain>
    </source>
</reference>